<reference evidence="3 4" key="1">
    <citation type="submission" date="2019-02" db="EMBL/GenBank/DDBJ databases">
        <title>Genome sequencing of the rare red list fungi Hericium alpestre (H. flagellum).</title>
        <authorList>
            <person name="Buettner E."/>
            <person name="Kellner H."/>
        </authorList>
    </citation>
    <scope>NUCLEOTIDE SEQUENCE [LARGE SCALE GENOMIC DNA]</scope>
    <source>
        <strain evidence="3 4">DSM 108284</strain>
    </source>
</reference>
<sequence length="833" mass="93896">MTDNPPNNNTPLNKLLESTPLKAGSASEAASGGFDGDTFVEHLKLPLAVDVMDHQLFANIDELLAFFLSFCKSGANGGSKDEDLLRTVQKKIKSVYDDPKLKDLVKAYCNIKGDERKRYPPFVKAFNLALSLLRSVEIHGLRGANSDLDIMFHVNDPAFITSKHNGVVSKRKPDVVLTSLAGAQRACKESYTWDELAFVHELPLRKPKEQLVWADIFSSFEFKRAKVGLNVPPTKFQLDCTPVKPMKDVTKLDPSEQQELQATGRPVKKLKVATDGASLAVPASDPFSASGGTQSAGTSTSSGKRPSSDISTDLNDDLREKYLRAQIPPAVQCAMYGLERQCHAPAVNHTINVLIIDDVAWIWWYDRTGAIQSEGINFVQDLPRFIVLLFAFQRFTLEDWGINLTMNPGAINRHTISQGGIDSEKSDKSSVENQAAGVADKTSTQRAKSDDMSFELKFPDSGVIVTVDPDKVFYSSYTLVGRATRVFGVRGCTNTTRTNKPLDKDLVVKISWPSQDRRSEFAILKEIMKHAQEDPGNIKGHVPEALYSADFLASSNNIRKSKRVTVKDISGLTREWPVRVLRATVFHRLEPIMNLKSGEEFMKAWFQCVRCHYALWQRGVEHTDPSVGNLMTDPLDNNKGVLNDWDLAITRVNGKKKSPHSERTGTPPFMALDLLTKAYYDGNMTRLYRHDLEAFIWILPWVFLQYNKGTRESRVLRGWESADYGTVRDKKTGFLYSLLKVNLMEQFENEWPIARRLLNWVKSEHNRRDEAEDLRSQRGELDVGNRVTLEAQLGQTSSQSISGRRDPCQKLLSLKKRYPRRKSLRRFMKNFGK</sequence>
<feature type="region of interest" description="Disordered" evidence="1">
    <location>
        <begin position="283"/>
        <end position="313"/>
    </location>
</feature>
<dbReference type="Pfam" id="PF17667">
    <property type="entry name" value="Pkinase_fungal"/>
    <property type="match status" value="1"/>
</dbReference>
<dbReference type="InterPro" id="IPR011009">
    <property type="entry name" value="Kinase-like_dom_sf"/>
</dbReference>
<keyword evidence="4" id="KW-1185">Reference proteome</keyword>
<feature type="region of interest" description="Disordered" evidence="1">
    <location>
        <begin position="247"/>
        <end position="267"/>
    </location>
</feature>
<dbReference type="SUPFAM" id="SSF56112">
    <property type="entry name" value="Protein kinase-like (PK-like)"/>
    <property type="match status" value="1"/>
</dbReference>
<organism evidence="3 4">
    <name type="scientific">Hericium alpestre</name>
    <dbReference type="NCBI Taxonomy" id="135208"/>
    <lineage>
        <taxon>Eukaryota</taxon>
        <taxon>Fungi</taxon>
        <taxon>Dikarya</taxon>
        <taxon>Basidiomycota</taxon>
        <taxon>Agaricomycotina</taxon>
        <taxon>Agaricomycetes</taxon>
        <taxon>Russulales</taxon>
        <taxon>Hericiaceae</taxon>
        <taxon>Hericium</taxon>
    </lineage>
</organism>
<dbReference type="OrthoDB" id="5584477at2759"/>
<protein>
    <recommendedName>
        <fullName evidence="2">Fungal-type protein kinase domain-containing protein</fullName>
    </recommendedName>
</protein>
<comment type="caution">
    <text evidence="3">The sequence shown here is derived from an EMBL/GenBank/DDBJ whole genome shotgun (WGS) entry which is preliminary data.</text>
</comment>
<name>A0A4Z0A9B9_9AGAM</name>
<evidence type="ECO:0000313" key="3">
    <source>
        <dbReference type="EMBL" id="TFY83676.1"/>
    </source>
</evidence>
<dbReference type="Proteomes" id="UP000298061">
    <property type="component" value="Unassembled WGS sequence"/>
</dbReference>
<dbReference type="STRING" id="135208.A0A4Z0A9B9"/>
<gene>
    <name evidence="3" type="ORF">EWM64_g323</name>
</gene>
<dbReference type="AlphaFoldDB" id="A0A4Z0A9B9"/>
<dbReference type="InterPro" id="IPR040976">
    <property type="entry name" value="Pkinase_fungal"/>
</dbReference>
<dbReference type="PANTHER" id="PTHR38248:SF2">
    <property type="entry name" value="FUNK1 11"/>
    <property type="match status" value="1"/>
</dbReference>
<evidence type="ECO:0000256" key="1">
    <source>
        <dbReference type="SAM" id="MobiDB-lite"/>
    </source>
</evidence>
<accession>A0A4Z0A9B9</accession>
<feature type="compositionally biased region" description="Low complexity" evidence="1">
    <location>
        <begin position="288"/>
        <end position="303"/>
    </location>
</feature>
<feature type="domain" description="Fungal-type protein kinase" evidence="2">
    <location>
        <begin position="350"/>
        <end position="702"/>
    </location>
</feature>
<proteinExistence type="predicted"/>
<dbReference type="EMBL" id="SFCI01000015">
    <property type="protein sequence ID" value="TFY83676.1"/>
    <property type="molecule type" value="Genomic_DNA"/>
</dbReference>
<evidence type="ECO:0000259" key="2">
    <source>
        <dbReference type="Pfam" id="PF17667"/>
    </source>
</evidence>
<feature type="region of interest" description="Disordered" evidence="1">
    <location>
        <begin position="415"/>
        <end position="446"/>
    </location>
</feature>
<feature type="compositionally biased region" description="Polar residues" evidence="1">
    <location>
        <begin position="304"/>
        <end position="313"/>
    </location>
</feature>
<evidence type="ECO:0000313" key="4">
    <source>
        <dbReference type="Proteomes" id="UP000298061"/>
    </source>
</evidence>
<dbReference type="PANTHER" id="PTHR38248">
    <property type="entry name" value="FUNK1 6"/>
    <property type="match status" value="1"/>
</dbReference>